<dbReference type="PANTHER" id="PTHR47893:SF1">
    <property type="entry name" value="REGULATORY PROTEIN PCHR"/>
    <property type="match status" value="1"/>
</dbReference>
<keyword evidence="1" id="KW-0805">Transcription regulation</keyword>
<reference evidence="5" key="1">
    <citation type="journal article" date="2019" name="Int. J. Syst. Evol. Microbiol.">
        <title>The Global Catalogue of Microorganisms (GCM) 10K type strain sequencing project: providing services to taxonomists for standard genome sequencing and annotation.</title>
        <authorList>
            <consortium name="The Broad Institute Genomics Platform"/>
            <consortium name="The Broad Institute Genome Sequencing Center for Infectious Disease"/>
            <person name="Wu L."/>
            <person name="Ma J."/>
        </authorList>
    </citation>
    <scope>NUCLEOTIDE SEQUENCE [LARGE SCALE GENOMIC DNA]</scope>
    <source>
        <strain evidence="5">KCTC 12907</strain>
    </source>
</reference>
<protein>
    <submittedName>
        <fullName evidence="4">Helix-turn-helix domain-containing protein</fullName>
    </submittedName>
</protein>
<dbReference type="SMART" id="SM00342">
    <property type="entry name" value="HTH_ARAC"/>
    <property type="match status" value="1"/>
</dbReference>
<evidence type="ECO:0000259" key="3">
    <source>
        <dbReference type="PROSITE" id="PS01124"/>
    </source>
</evidence>
<evidence type="ECO:0000313" key="4">
    <source>
        <dbReference type="EMBL" id="MFC7152764.1"/>
    </source>
</evidence>
<dbReference type="EMBL" id="JBHTAI010000025">
    <property type="protein sequence ID" value="MFC7152764.1"/>
    <property type="molecule type" value="Genomic_DNA"/>
</dbReference>
<keyword evidence="5" id="KW-1185">Reference proteome</keyword>
<sequence>MRDATGTGVMTSYDVYPGIKLMYNDFRMKSCFSRFRPKVPMLFINHCREGRIECEVRDGTYMYLDEEDLQISTRNLSDQTFGFPLDEYKGITVGIALDEAQRESQALFASFSIDLPTLRAKFCKEDRTFLMRTTEPIRDIFADLYAASRELRIPYFRIKVIELLLVLGAADVPENGESRPYFPKKQVDTAKRIMEYIRDHMDRHMTLQELSDRFRISQTAMKLVFKSIYGQSVYAYLRHYRIERAACLLRNGNDSITVVAGKVGYSNPSKFAAAFKAVKGMPPAQYQKEAVRMEHIETEWSG</sequence>
<evidence type="ECO:0000256" key="2">
    <source>
        <dbReference type="ARBA" id="ARBA00023163"/>
    </source>
</evidence>
<accession>A0ABW2FLG3</accession>
<evidence type="ECO:0000256" key="1">
    <source>
        <dbReference type="ARBA" id="ARBA00023015"/>
    </source>
</evidence>
<proteinExistence type="predicted"/>
<evidence type="ECO:0000313" key="5">
    <source>
        <dbReference type="Proteomes" id="UP001596378"/>
    </source>
</evidence>
<dbReference type="Gene3D" id="1.10.10.60">
    <property type="entry name" value="Homeodomain-like"/>
    <property type="match status" value="2"/>
</dbReference>
<dbReference type="PROSITE" id="PS01124">
    <property type="entry name" value="HTH_ARAC_FAMILY_2"/>
    <property type="match status" value="1"/>
</dbReference>
<dbReference type="Proteomes" id="UP001596378">
    <property type="component" value="Unassembled WGS sequence"/>
</dbReference>
<dbReference type="InterPro" id="IPR018060">
    <property type="entry name" value="HTH_AraC"/>
</dbReference>
<keyword evidence="2" id="KW-0804">Transcription</keyword>
<dbReference type="Pfam" id="PF12833">
    <property type="entry name" value="HTH_18"/>
    <property type="match status" value="1"/>
</dbReference>
<dbReference type="InterPro" id="IPR053142">
    <property type="entry name" value="PchR_regulatory_protein"/>
</dbReference>
<organism evidence="4 5">
    <name type="scientific">Cohnella cellulosilytica</name>
    <dbReference type="NCBI Taxonomy" id="986710"/>
    <lineage>
        <taxon>Bacteria</taxon>
        <taxon>Bacillati</taxon>
        <taxon>Bacillota</taxon>
        <taxon>Bacilli</taxon>
        <taxon>Bacillales</taxon>
        <taxon>Paenibacillaceae</taxon>
        <taxon>Cohnella</taxon>
    </lineage>
</organism>
<dbReference type="InterPro" id="IPR009057">
    <property type="entry name" value="Homeodomain-like_sf"/>
</dbReference>
<feature type="domain" description="HTH araC/xylS-type" evidence="3">
    <location>
        <begin position="191"/>
        <end position="289"/>
    </location>
</feature>
<dbReference type="SUPFAM" id="SSF46689">
    <property type="entry name" value="Homeodomain-like"/>
    <property type="match status" value="2"/>
</dbReference>
<name>A0ABW2FLG3_9BACL</name>
<gene>
    <name evidence="4" type="ORF">ACFQMJ_29865</name>
</gene>
<dbReference type="PANTHER" id="PTHR47893">
    <property type="entry name" value="REGULATORY PROTEIN PCHR"/>
    <property type="match status" value="1"/>
</dbReference>
<comment type="caution">
    <text evidence="4">The sequence shown here is derived from an EMBL/GenBank/DDBJ whole genome shotgun (WGS) entry which is preliminary data.</text>
</comment>